<name>A0A8S3YW30_9EUPU</name>
<evidence type="ECO:0000313" key="1">
    <source>
        <dbReference type="EMBL" id="CAG5119782.1"/>
    </source>
</evidence>
<evidence type="ECO:0000313" key="2">
    <source>
        <dbReference type="Proteomes" id="UP000678393"/>
    </source>
</evidence>
<proteinExistence type="predicted"/>
<dbReference type="EMBL" id="CAJHNH020000777">
    <property type="protein sequence ID" value="CAG5119782.1"/>
    <property type="molecule type" value="Genomic_DNA"/>
</dbReference>
<reference evidence="1" key="1">
    <citation type="submission" date="2021-04" db="EMBL/GenBank/DDBJ databases">
        <authorList>
            <consortium name="Molecular Ecology Group"/>
        </authorList>
    </citation>
    <scope>NUCLEOTIDE SEQUENCE</scope>
</reference>
<keyword evidence="2" id="KW-1185">Reference proteome</keyword>
<dbReference type="Proteomes" id="UP000678393">
    <property type="component" value="Unassembled WGS sequence"/>
</dbReference>
<dbReference type="OrthoDB" id="98077at2759"/>
<feature type="non-terminal residue" evidence="1">
    <location>
        <position position="1"/>
    </location>
</feature>
<gene>
    <name evidence="1" type="ORF">CUNI_LOCUS5340</name>
</gene>
<comment type="caution">
    <text evidence="1">The sequence shown here is derived from an EMBL/GenBank/DDBJ whole genome shotgun (WGS) entry which is preliminary data.</text>
</comment>
<protein>
    <submittedName>
        <fullName evidence="1">Uncharacterized protein</fullName>
    </submittedName>
</protein>
<dbReference type="AlphaFoldDB" id="A0A8S3YW30"/>
<sequence>MMRRRTRWRSCKRMLEGVKALIQHRPLPDAPMGGTRWMSKENLLSINIEDDPTLFVALYDFQAGGVNQLSISK</sequence>
<organism evidence="1 2">
    <name type="scientific">Candidula unifasciata</name>
    <dbReference type="NCBI Taxonomy" id="100452"/>
    <lineage>
        <taxon>Eukaryota</taxon>
        <taxon>Metazoa</taxon>
        <taxon>Spiralia</taxon>
        <taxon>Lophotrochozoa</taxon>
        <taxon>Mollusca</taxon>
        <taxon>Gastropoda</taxon>
        <taxon>Heterobranchia</taxon>
        <taxon>Euthyneura</taxon>
        <taxon>Panpulmonata</taxon>
        <taxon>Eupulmonata</taxon>
        <taxon>Stylommatophora</taxon>
        <taxon>Helicina</taxon>
        <taxon>Helicoidea</taxon>
        <taxon>Geomitridae</taxon>
        <taxon>Candidula</taxon>
    </lineage>
</organism>
<accession>A0A8S3YW30</accession>